<evidence type="ECO:0000313" key="4">
    <source>
        <dbReference type="EMBL" id="MBP0459175.1"/>
    </source>
</evidence>
<feature type="chain" id="PRO_5039085217" evidence="2">
    <location>
        <begin position="25"/>
        <end position="149"/>
    </location>
</feature>
<gene>
    <name evidence="4" type="ORF">JFN87_16920</name>
</gene>
<dbReference type="RefSeq" id="WP_209340918.1">
    <property type="nucleotide sequence ID" value="NZ_JAGIQL010000063.1"/>
</dbReference>
<protein>
    <submittedName>
        <fullName evidence="4">Cupredoxin domain-containing protein</fullName>
    </submittedName>
</protein>
<dbReference type="Gene3D" id="2.60.40.420">
    <property type="entry name" value="Cupredoxins - blue copper proteins"/>
    <property type="match status" value="1"/>
</dbReference>
<dbReference type="Proteomes" id="UP000670475">
    <property type="component" value="Unassembled WGS sequence"/>
</dbReference>
<dbReference type="InterPro" id="IPR052721">
    <property type="entry name" value="ET_Amicyanin"/>
</dbReference>
<dbReference type="PANTHER" id="PTHR36507:SF1">
    <property type="entry name" value="BLL1555 PROTEIN"/>
    <property type="match status" value="1"/>
</dbReference>
<dbReference type="PROSITE" id="PS51257">
    <property type="entry name" value="PROKAR_LIPOPROTEIN"/>
    <property type="match status" value="1"/>
</dbReference>
<dbReference type="AlphaFoldDB" id="A0A940RW84"/>
<comment type="caution">
    <text evidence="4">The sequence shown here is derived from an EMBL/GenBank/DDBJ whole genome shotgun (WGS) entry which is preliminary data.</text>
</comment>
<evidence type="ECO:0000256" key="1">
    <source>
        <dbReference type="SAM" id="MobiDB-lite"/>
    </source>
</evidence>
<evidence type="ECO:0000259" key="3">
    <source>
        <dbReference type="Pfam" id="PF13473"/>
    </source>
</evidence>
<organism evidence="4 5">
    <name type="scientific">Streptomyces montanisoli</name>
    <dbReference type="NCBI Taxonomy" id="2798581"/>
    <lineage>
        <taxon>Bacteria</taxon>
        <taxon>Bacillati</taxon>
        <taxon>Actinomycetota</taxon>
        <taxon>Actinomycetes</taxon>
        <taxon>Kitasatosporales</taxon>
        <taxon>Streptomycetaceae</taxon>
        <taxon>Streptomyces</taxon>
    </lineage>
</organism>
<accession>A0A940RW84</accession>
<feature type="signal peptide" evidence="2">
    <location>
        <begin position="1"/>
        <end position="24"/>
    </location>
</feature>
<sequence>MPFPPRTGAAAAAASCALGVLALAGCSGGGNGSSGTSSAPASAKTTPSAPSSSAASSATSSAPAAGKATITIDNFHFKPPKMTVKAGSTVTVTNKDSTDHTVTATGSGSFDTGHIAPGATKTFKAPAKAGSYPYDCSIHPFMKGTLTVS</sequence>
<dbReference type="SUPFAM" id="SSF49503">
    <property type="entry name" value="Cupredoxins"/>
    <property type="match status" value="1"/>
</dbReference>
<dbReference type="Pfam" id="PF13473">
    <property type="entry name" value="Cupredoxin_1"/>
    <property type="match status" value="1"/>
</dbReference>
<name>A0A940RW84_9ACTN</name>
<evidence type="ECO:0000313" key="5">
    <source>
        <dbReference type="Proteomes" id="UP000670475"/>
    </source>
</evidence>
<proteinExistence type="predicted"/>
<reference evidence="4" key="1">
    <citation type="submission" date="2021-03" db="EMBL/GenBank/DDBJ databases">
        <title>Whole genome sequence of Streptomyces bomunensis MMS17-BM035.</title>
        <authorList>
            <person name="Lee J.H."/>
        </authorList>
    </citation>
    <scope>NUCLEOTIDE SEQUENCE</scope>
    <source>
        <strain evidence="4">MMS17-BM035</strain>
    </source>
</reference>
<dbReference type="PANTHER" id="PTHR36507">
    <property type="entry name" value="BLL1555 PROTEIN"/>
    <property type="match status" value="1"/>
</dbReference>
<feature type="domain" description="EfeO-type cupredoxin-like" evidence="3">
    <location>
        <begin position="55"/>
        <end position="148"/>
    </location>
</feature>
<keyword evidence="2" id="KW-0732">Signal</keyword>
<feature type="compositionally biased region" description="Low complexity" evidence="1">
    <location>
        <begin position="34"/>
        <end position="64"/>
    </location>
</feature>
<evidence type="ECO:0000256" key="2">
    <source>
        <dbReference type="SAM" id="SignalP"/>
    </source>
</evidence>
<dbReference type="InterPro" id="IPR028096">
    <property type="entry name" value="EfeO_Cupredoxin"/>
</dbReference>
<feature type="region of interest" description="Disordered" evidence="1">
    <location>
        <begin position="29"/>
        <end position="64"/>
    </location>
</feature>
<keyword evidence="5" id="KW-1185">Reference proteome</keyword>
<dbReference type="InterPro" id="IPR008972">
    <property type="entry name" value="Cupredoxin"/>
</dbReference>
<dbReference type="EMBL" id="JAGIQL010000063">
    <property type="protein sequence ID" value="MBP0459175.1"/>
    <property type="molecule type" value="Genomic_DNA"/>
</dbReference>